<protein>
    <submittedName>
        <fullName evidence="1">Uncharacterized protein</fullName>
    </submittedName>
</protein>
<evidence type="ECO:0000313" key="1">
    <source>
        <dbReference type="EMBL" id="JAD21984.1"/>
    </source>
</evidence>
<dbReference type="AlphaFoldDB" id="A0A0A8Y7A0"/>
<name>A0A0A8Y7A0_ARUDO</name>
<reference evidence="1" key="1">
    <citation type="submission" date="2014-09" db="EMBL/GenBank/DDBJ databases">
        <authorList>
            <person name="Magalhaes I.L.F."/>
            <person name="Oliveira U."/>
            <person name="Santos F.R."/>
            <person name="Vidigal T.H.D.A."/>
            <person name="Brescovit A.D."/>
            <person name="Santos A.J."/>
        </authorList>
    </citation>
    <scope>NUCLEOTIDE SEQUENCE</scope>
    <source>
        <tissue evidence="1">Shoot tissue taken approximately 20 cm above the soil surface</tissue>
    </source>
</reference>
<accession>A0A0A8Y7A0</accession>
<sequence length="49" mass="5297">MLGRRFDASAPALPIARLPPPCPTAPCNLPTLSTACRHRLAVRPPKAFF</sequence>
<reference evidence="1" key="2">
    <citation type="journal article" date="2015" name="Data Brief">
        <title>Shoot transcriptome of the giant reed, Arundo donax.</title>
        <authorList>
            <person name="Barrero R.A."/>
            <person name="Guerrero F.D."/>
            <person name="Moolhuijzen P."/>
            <person name="Goolsby J.A."/>
            <person name="Tidwell J."/>
            <person name="Bellgard S.E."/>
            <person name="Bellgard M.I."/>
        </authorList>
    </citation>
    <scope>NUCLEOTIDE SEQUENCE</scope>
    <source>
        <tissue evidence="1">Shoot tissue taken approximately 20 cm above the soil surface</tissue>
    </source>
</reference>
<organism evidence="1">
    <name type="scientific">Arundo donax</name>
    <name type="common">Giant reed</name>
    <name type="synonym">Donax arundinaceus</name>
    <dbReference type="NCBI Taxonomy" id="35708"/>
    <lineage>
        <taxon>Eukaryota</taxon>
        <taxon>Viridiplantae</taxon>
        <taxon>Streptophyta</taxon>
        <taxon>Embryophyta</taxon>
        <taxon>Tracheophyta</taxon>
        <taxon>Spermatophyta</taxon>
        <taxon>Magnoliopsida</taxon>
        <taxon>Liliopsida</taxon>
        <taxon>Poales</taxon>
        <taxon>Poaceae</taxon>
        <taxon>PACMAD clade</taxon>
        <taxon>Arundinoideae</taxon>
        <taxon>Arundineae</taxon>
        <taxon>Arundo</taxon>
    </lineage>
</organism>
<dbReference type="EMBL" id="GBRH01275911">
    <property type="protein sequence ID" value="JAD21984.1"/>
    <property type="molecule type" value="Transcribed_RNA"/>
</dbReference>
<proteinExistence type="predicted"/>